<feature type="domain" description="Thioredoxin" evidence="3">
    <location>
        <begin position="9"/>
        <end position="142"/>
    </location>
</feature>
<evidence type="ECO:0000259" key="3">
    <source>
        <dbReference type="PROSITE" id="PS51352"/>
    </source>
</evidence>
<comment type="caution">
    <text evidence="4">The sequence shown here is derived from an EMBL/GenBank/DDBJ whole genome shotgun (WGS) entry which is preliminary data.</text>
</comment>
<feature type="signal peptide" evidence="2">
    <location>
        <begin position="1"/>
        <end position="24"/>
    </location>
</feature>
<organism evidence="4 5">
    <name type="scientific">Segatella baroniae F0067</name>
    <dbReference type="NCBI Taxonomy" id="1115809"/>
    <lineage>
        <taxon>Bacteria</taxon>
        <taxon>Pseudomonadati</taxon>
        <taxon>Bacteroidota</taxon>
        <taxon>Bacteroidia</taxon>
        <taxon>Bacteroidales</taxon>
        <taxon>Prevotellaceae</taxon>
        <taxon>Segatella</taxon>
    </lineage>
</organism>
<keyword evidence="2" id="KW-0732">Signal</keyword>
<dbReference type="InterPro" id="IPR036249">
    <property type="entry name" value="Thioredoxin-like_sf"/>
</dbReference>
<dbReference type="InterPro" id="IPR013766">
    <property type="entry name" value="Thioredoxin_domain"/>
</dbReference>
<dbReference type="PATRIC" id="fig|1115809.3.peg.884"/>
<sequence>MKRLRTFPLLVAFFLQQLCIPAHGGNGGIHFERRGWHEILQMAKSQHKLVFADFYTQWCGPCLNMVENVFSLPEVGAFYNDHFICVQIDAEHGEGVALASKYHVRLYPTYCFIDPDSEKAVHVSSSTQTPETFIETGKGALVPEKRSTYLTEAYQKGKRDKDFLLNYIHYKHAVHDREAVGRAFNQLIETGHTLRDSMVWKAFVVAISALTPYLQDVSRNYEDYCRLYSKKSVDAKLFAETKYGKPSEIERLCDFEGKQFNLAFIRIENDMNRMKFDEAAARIDSLLADTVQNKTEIMNRLKFLVGRARHALKESPHAWNMKCLEYARYLAYNWPDRKDGSIHQLYADMLEQLMKQEVQKDEIAKLISQPPRYGTPSYSMRSPKLKRKPRVL</sequence>
<evidence type="ECO:0000313" key="4">
    <source>
        <dbReference type="EMBL" id="ERK40051.1"/>
    </source>
</evidence>
<dbReference type="InterPro" id="IPR017937">
    <property type="entry name" value="Thioredoxin_CS"/>
</dbReference>
<dbReference type="Proteomes" id="UP000016648">
    <property type="component" value="Unassembled WGS sequence"/>
</dbReference>
<protein>
    <submittedName>
        <fullName evidence="4">Thioredoxin-like domain protein</fullName>
    </submittedName>
</protein>
<dbReference type="PROSITE" id="PS00194">
    <property type="entry name" value="THIOREDOXIN_1"/>
    <property type="match status" value="1"/>
</dbReference>
<name>U2P7D4_9BACT</name>
<gene>
    <name evidence="4" type="ORF">HMPREF9135_0396</name>
</gene>
<accession>U2P7D4</accession>
<dbReference type="Gene3D" id="3.40.30.10">
    <property type="entry name" value="Glutaredoxin"/>
    <property type="match status" value="1"/>
</dbReference>
<keyword evidence="5" id="KW-1185">Reference proteome</keyword>
<feature type="chain" id="PRO_5004632639" evidence="2">
    <location>
        <begin position="25"/>
        <end position="392"/>
    </location>
</feature>
<dbReference type="PROSITE" id="PS51352">
    <property type="entry name" value="THIOREDOXIN_2"/>
    <property type="match status" value="1"/>
</dbReference>
<dbReference type="SUPFAM" id="SSF52833">
    <property type="entry name" value="Thioredoxin-like"/>
    <property type="match status" value="1"/>
</dbReference>
<proteinExistence type="predicted"/>
<evidence type="ECO:0000256" key="1">
    <source>
        <dbReference type="ARBA" id="ARBA00023284"/>
    </source>
</evidence>
<evidence type="ECO:0000256" key="2">
    <source>
        <dbReference type="SAM" id="SignalP"/>
    </source>
</evidence>
<dbReference type="AlphaFoldDB" id="U2P7D4"/>
<dbReference type="RefSeq" id="WP_021589180.1">
    <property type="nucleotide sequence ID" value="NZ_AWEY01000008.1"/>
</dbReference>
<dbReference type="Pfam" id="PF13899">
    <property type="entry name" value="Thioredoxin_7"/>
    <property type="match status" value="1"/>
</dbReference>
<evidence type="ECO:0000313" key="5">
    <source>
        <dbReference type="Proteomes" id="UP000016648"/>
    </source>
</evidence>
<dbReference type="EMBL" id="AWEY01000008">
    <property type="protein sequence ID" value="ERK40051.1"/>
    <property type="molecule type" value="Genomic_DNA"/>
</dbReference>
<reference evidence="4 5" key="1">
    <citation type="submission" date="2013-08" db="EMBL/GenBank/DDBJ databases">
        <authorList>
            <person name="Durkin A.S."/>
            <person name="Haft D.R."/>
            <person name="McCorrison J."/>
            <person name="Torralba M."/>
            <person name="Gillis M."/>
            <person name="Haft D.H."/>
            <person name="Methe B."/>
            <person name="Sutton G."/>
            <person name="Nelson K.E."/>
        </authorList>
    </citation>
    <scope>NUCLEOTIDE SEQUENCE [LARGE SCALE GENOMIC DNA]</scope>
    <source>
        <strain evidence="4 5">F0067</strain>
    </source>
</reference>
<keyword evidence="1" id="KW-0676">Redox-active center</keyword>